<reference evidence="1 2" key="1">
    <citation type="journal article" date="2013" name="PLoS Genet.">
        <title>Comparative genome structure, secondary metabolite, and effector coding capacity across Cochliobolus pathogens.</title>
        <authorList>
            <person name="Condon B.J."/>
            <person name="Leng Y."/>
            <person name="Wu D."/>
            <person name="Bushley K.E."/>
            <person name="Ohm R.A."/>
            <person name="Otillar R."/>
            <person name="Martin J."/>
            <person name="Schackwitz W."/>
            <person name="Grimwood J."/>
            <person name="MohdZainudin N."/>
            <person name="Xue C."/>
            <person name="Wang R."/>
            <person name="Manning V.A."/>
            <person name="Dhillon B."/>
            <person name="Tu Z.J."/>
            <person name="Steffenson B.J."/>
            <person name="Salamov A."/>
            <person name="Sun H."/>
            <person name="Lowry S."/>
            <person name="LaButti K."/>
            <person name="Han J."/>
            <person name="Copeland A."/>
            <person name="Lindquist E."/>
            <person name="Barry K."/>
            <person name="Schmutz J."/>
            <person name="Baker S.E."/>
            <person name="Ciuffetti L.M."/>
            <person name="Grigoriev I.V."/>
            <person name="Zhong S."/>
            <person name="Turgeon B.G."/>
        </authorList>
    </citation>
    <scope>NUCLEOTIDE SEQUENCE [LARGE SCALE GENOMIC DNA]</scope>
    <source>
        <strain evidence="1 2">26-R-13</strain>
    </source>
</reference>
<dbReference type="Proteomes" id="UP000053841">
    <property type="component" value="Unassembled WGS sequence"/>
</dbReference>
<name>W6Y4G4_COCC2</name>
<dbReference type="HOGENOM" id="CLU_2711504_0_0_1"/>
<dbReference type="EMBL" id="KI964630">
    <property type="protein sequence ID" value="EUC32550.1"/>
    <property type="molecule type" value="Genomic_DNA"/>
</dbReference>
<dbReference type="AlphaFoldDB" id="W6Y4G4"/>
<dbReference type="KEGG" id="bze:COCCADRAFT_98359"/>
<evidence type="ECO:0000313" key="2">
    <source>
        <dbReference type="Proteomes" id="UP000053841"/>
    </source>
</evidence>
<accession>W6Y4G4</accession>
<evidence type="ECO:0000313" key="1">
    <source>
        <dbReference type="EMBL" id="EUC32550.1"/>
    </source>
</evidence>
<sequence length="73" mass="8088">IIRILSNVPMMRFQTPAACYTLPGKGHPSLISRLQWGVKGYTIDSFGHFVCSQGFTAQPQHEMPYCGSTLAML</sequence>
<dbReference type="RefSeq" id="XP_007713129.1">
    <property type="nucleotide sequence ID" value="XM_007714939.1"/>
</dbReference>
<feature type="non-terminal residue" evidence="1">
    <location>
        <position position="1"/>
    </location>
</feature>
<gene>
    <name evidence="1" type="ORF">COCCADRAFT_98359</name>
</gene>
<organism evidence="1 2">
    <name type="scientific">Cochliobolus carbonum (strain 26-R-13)</name>
    <name type="common">Maize leaf spot fungus</name>
    <name type="synonym">Bipolaris zeicola</name>
    <dbReference type="NCBI Taxonomy" id="930089"/>
    <lineage>
        <taxon>Eukaryota</taxon>
        <taxon>Fungi</taxon>
        <taxon>Dikarya</taxon>
        <taxon>Ascomycota</taxon>
        <taxon>Pezizomycotina</taxon>
        <taxon>Dothideomycetes</taxon>
        <taxon>Pleosporomycetidae</taxon>
        <taxon>Pleosporales</taxon>
        <taxon>Pleosporineae</taxon>
        <taxon>Pleosporaceae</taxon>
        <taxon>Bipolaris</taxon>
    </lineage>
</organism>
<dbReference type="GeneID" id="19154555"/>
<protein>
    <submittedName>
        <fullName evidence="1">Uncharacterized protein</fullName>
    </submittedName>
</protein>
<proteinExistence type="predicted"/>
<keyword evidence="2" id="KW-1185">Reference proteome</keyword>